<protein>
    <submittedName>
        <fullName evidence="1">Kinesin-like protein KIN-4C</fullName>
    </submittedName>
</protein>
<comment type="caution">
    <text evidence="1">The sequence shown here is derived from an EMBL/GenBank/DDBJ whole genome shotgun (WGS) entry which is preliminary data.</text>
</comment>
<sequence>MKKTNRRSRQTSAVDSSSSSLSQSPAVDDKEHYEKRVHELEQENDTLKREIEELRFKVASVSSTPDVAAQKLKEAHLEKMNALEGQVLELKKKLELQFQFSTQKPKGDEAAKRFQDEIQKLRVQKVQLQCKLKLEAVQFRLCKASLQKEIFQLMKENRRNEYELHLLSALNQRLKLVLQRKTKEAFEATKRLKELLESRKALTHRTAGSKTGNHSQFQSIEHELEVTVQVQKVSSEYERELEEMAGVINKLKLEAEMMKEENSRCLLEDDEFDPGVKDSEFSDLKEEVARLNYAFHWHSSTKHEDYLLEKLSFNVGQAQSSASVGSSTNLLETDTSESEFSGVVVAAMVKPASGVCCSCSKKSSCKTSKCECRVSGGSCGTSCGCAANKCTNRELGSVETEMTSSLTSEGAMLLQNSLIEKPLETKDDCCTRKQPLREIGNKLIKSISLKPGHRKKGQKTVSEHHNTDSPC</sequence>
<evidence type="ECO:0000313" key="1">
    <source>
        <dbReference type="EMBL" id="KAH9756209.1"/>
    </source>
</evidence>
<proteinExistence type="predicted"/>
<gene>
    <name evidence="1" type="ORF">KPL71_016019</name>
</gene>
<accession>A0ACB8KP55</accession>
<dbReference type="Proteomes" id="UP000829398">
    <property type="component" value="Chromosome 5"/>
</dbReference>
<reference evidence="2" key="1">
    <citation type="journal article" date="2023" name="Hortic. Res.">
        <title>A chromosome-level phased genome enabling allele-level studies in sweet orange: a case study on citrus Huanglongbing tolerance.</title>
        <authorList>
            <person name="Wu B."/>
            <person name="Yu Q."/>
            <person name="Deng Z."/>
            <person name="Duan Y."/>
            <person name="Luo F."/>
            <person name="Gmitter F. Jr."/>
        </authorList>
    </citation>
    <scope>NUCLEOTIDE SEQUENCE [LARGE SCALE GENOMIC DNA]</scope>
    <source>
        <strain evidence="2">cv. Valencia</strain>
    </source>
</reference>
<name>A0ACB8KP55_CITSI</name>
<evidence type="ECO:0000313" key="2">
    <source>
        <dbReference type="Proteomes" id="UP000829398"/>
    </source>
</evidence>
<organism evidence="1 2">
    <name type="scientific">Citrus sinensis</name>
    <name type="common">Sweet orange</name>
    <name type="synonym">Citrus aurantium var. sinensis</name>
    <dbReference type="NCBI Taxonomy" id="2711"/>
    <lineage>
        <taxon>Eukaryota</taxon>
        <taxon>Viridiplantae</taxon>
        <taxon>Streptophyta</taxon>
        <taxon>Embryophyta</taxon>
        <taxon>Tracheophyta</taxon>
        <taxon>Spermatophyta</taxon>
        <taxon>Magnoliopsida</taxon>
        <taxon>eudicotyledons</taxon>
        <taxon>Gunneridae</taxon>
        <taxon>Pentapetalae</taxon>
        <taxon>rosids</taxon>
        <taxon>malvids</taxon>
        <taxon>Sapindales</taxon>
        <taxon>Rutaceae</taxon>
        <taxon>Aurantioideae</taxon>
        <taxon>Citrus</taxon>
    </lineage>
</organism>
<keyword evidence="2" id="KW-1185">Reference proteome</keyword>
<dbReference type="EMBL" id="CM039174">
    <property type="protein sequence ID" value="KAH9756209.1"/>
    <property type="molecule type" value="Genomic_DNA"/>
</dbReference>